<gene>
    <name evidence="2" type="ORF">S06H3_33010</name>
</gene>
<protein>
    <recommendedName>
        <fullName evidence="1">PEGA domain-containing protein</fullName>
    </recommendedName>
</protein>
<proteinExistence type="predicted"/>
<dbReference type="PANTHER" id="PTHR36194">
    <property type="entry name" value="S-LAYER-LIKE PROTEIN"/>
    <property type="match status" value="1"/>
</dbReference>
<dbReference type="SUPFAM" id="SSF49452">
    <property type="entry name" value="Starch-binding domain-like"/>
    <property type="match status" value="1"/>
</dbReference>
<feature type="non-terminal residue" evidence="2">
    <location>
        <position position="276"/>
    </location>
</feature>
<sequence>SIRISSDKTSYTAGETAHLTLGLYDEAEKIIDHSRIVDYTVTLDGAWYAGWGQYGDDPSRELILSTAGTYVITGSFAGDDTYEPSSKAITITAITRTHTITVRVEGSGPIAGASVYFDGAYVGLTDSAGSITITDVSAGSHTIEARKDGYSPDSATISVPETTSVTLTLTRLVYTVTVTVTGSQIAGASIYLDGGYVGSTDAAGTLAITEVTAGSHTIEARKSGYESDSATISVPETTSVTLTLTPIAPPTYTVSVHVEGSAPIAGARVYIDGTFV</sequence>
<dbReference type="InterPro" id="IPR013784">
    <property type="entry name" value="Carb-bd-like_fold"/>
</dbReference>
<comment type="caution">
    <text evidence="2">The sequence shown here is derived from an EMBL/GenBank/DDBJ whole genome shotgun (WGS) entry which is preliminary data.</text>
</comment>
<dbReference type="EMBL" id="BARV01019673">
    <property type="protein sequence ID" value="GAI19248.1"/>
    <property type="molecule type" value="Genomic_DNA"/>
</dbReference>
<feature type="non-terminal residue" evidence="2">
    <location>
        <position position="1"/>
    </location>
</feature>
<organism evidence="2">
    <name type="scientific">marine sediment metagenome</name>
    <dbReference type="NCBI Taxonomy" id="412755"/>
    <lineage>
        <taxon>unclassified sequences</taxon>
        <taxon>metagenomes</taxon>
        <taxon>ecological metagenomes</taxon>
    </lineage>
</organism>
<reference evidence="2" key="1">
    <citation type="journal article" date="2014" name="Front. Microbiol.">
        <title>High frequency of phylogenetically diverse reductive dehalogenase-homologous genes in deep subseafloor sedimentary metagenomes.</title>
        <authorList>
            <person name="Kawai M."/>
            <person name="Futagami T."/>
            <person name="Toyoda A."/>
            <person name="Takaki Y."/>
            <person name="Nishi S."/>
            <person name="Hori S."/>
            <person name="Arai W."/>
            <person name="Tsubouchi T."/>
            <person name="Morono Y."/>
            <person name="Uchiyama I."/>
            <person name="Ito T."/>
            <person name="Fujiyama A."/>
            <person name="Inagaki F."/>
            <person name="Takami H."/>
        </authorList>
    </citation>
    <scope>NUCLEOTIDE SEQUENCE</scope>
    <source>
        <strain evidence="2">Expedition CK06-06</strain>
    </source>
</reference>
<accession>X1LJG8</accession>
<dbReference type="InterPro" id="IPR008969">
    <property type="entry name" value="CarboxyPept-like_regulatory"/>
</dbReference>
<evidence type="ECO:0000313" key="2">
    <source>
        <dbReference type="EMBL" id="GAI19248.1"/>
    </source>
</evidence>
<dbReference type="AlphaFoldDB" id="X1LJG8"/>
<dbReference type="Pfam" id="PF08308">
    <property type="entry name" value="PEGA"/>
    <property type="match status" value="2"/>
</dbReference>
<dbReference type="InterPro" id="IPR013229">
    <property type="entry name" value="PEGA"/>
</dbReference>
<dbReference type="SUPFAM" id="SSF49464">
    <property type="entry name" value="Carboxypeptidase regulatory domain-like"/>
    <property type="match status" value="1"/>
</dbReference>
<dbReference type="Gene3D" id="2.60.40.1120">
    <property type="entry name" value="Carboxypeptidase-like, regulatory domain"/>
    <property type="match status" value="2"/>
</dbReference>
<name>X1LJG8_9ZZZZ</name>
<feature type="domain" description="PEGA" evidence="1">
    <location>
        <begin position="111"/>
        <end position="171"/>
    </location>
</feature>
<dbReference type="PANTHER" id="PTHR36194:SF1">
    <property type="entry name" value="S-LAYER-LIKE PROTEIN"/>
    <property type="match status" value="1"/>
</dbReference>
<evidence type="ECO:0000259" key="1">
    <source>
        <dbReference type="Pfam" id="PF08308"/>
    </source>
</evidence>
<dbReference type="GO" id="GO:0030246">
    <property type="term" value="F:carbohydrate binding"/>
    <property type="evidence" value="ECO:0007669"/>
    <property type="project" value="InterPro"/>
</dbReference>
<feature type="domain" description="PEGA" evidence="1">
    <location>
        <begin position="178"/>
        <end position="246"/>
    </location>
</feature>